<keyword evidence="4" id="KW-1185">Reference proteome</keyword>
<organism evidence="3 4">
    <name type="scientific">Georgenia deserti</name>
    <dbReference type="NCBI Taxonomy" id="2093781"/>
    <lineage>
        <taxon>Bacteria</taxon>
        <taxon>Bacillati</taxon>
        <taxon>Actinomycetota</taxon>
        <taxon>Actinomycetes</taxon>
        <taxon>Micrococcales</taxon>
        <taxon>Bogoriellaceae</taxon>
        <taxon>Georgenia</taxon>
    </lineage>
</organism>
<name>A0ABW4L830_9MICO</name>
<feature type="transmembrane region" description="Helical" evidence="2">
    <location>
        <begin position="155"/>
        <end position="175"/>
    </location>
</feature>
<evidence type="ECO:0000313" key="3">
    <source>
        <dbReference type="EMBL" id="MFD1719603.1"/>
    </source>
</evidence>
<feature type="transmembrane region" description="Helical" evidence="2">
    <location>
        <begin position="80"/>
        <end position="101"/>
    </location>
</feature>
<accession>A0ABW4L830</accession>
<proteinExistence type="predicted"/>
<evidence type="ECO:0000256" key="1">
    <source>
        <dbReference type="SAM" id="MobiDB-lite"/>
    </source>
</evidence>
<comment type="caution">
    <text evidence="3">The sequence shown here is derived from an EMBL/GenBank/DDBJ whole genome shotgun (WGS) entry which is preliminary data.</text>
</comment>
<protein>
    <recommendedName>
        <fullName evidence="5">DUF2127 domain-containing protein</fullName>
    </recommendedName>
</protein>
<reference evidence="4" key="1">
    <citation type="journal article" date="2019" name="Int. J. Syst. Evol. Microbiol.">
        <title>The Global Catalogue of Microorganisms (GCM) 10K type strain sequencing project: providing services to taxonomists for standard genome sequencing and annotation.</title>
        <authorList>
            <consortium name="The Broad Institute Genomics Platform"/>
            <consortium name="The Broad Institute Genome Sequencing Center for Infectious Disease"/>
            <person name="Wu L."/>
            <person name="Ma J."/>
        </authorList>
    </citation>
    <scope>NUCLEOTIDE SEQUENCE [LARGE SCALE GENOMIC DNA]</scope>
    <source>
        <strain evidence="4">JCM 17130</strain>
    </source>
</reference>
<feature type="region of interest" description="Disordered" evidence="1">
    <location>
        <begin position="1"/>
        <end position="71"/>
    </location>
</feature>
<dbReference type="Proteomes" id="UP001597277">
    <property type="component" value="Unassembled WGS sequence"/>
</dbReference>
<evidence type="ECO:0008006" key="5">
    <source>
        <dbReference type="Google" id="ProtNLM"/>
    </source>
</evidence>
<feature type="transmembrane region" description="Helical" evidence="2">
    <location>
        <begin position="121"/>
        <end position="143"/>
    </location>
</feature>
<feature type="transmembrane region" description="Helical" evidence="2">
    <location>
        <begin position="181"/>
        <end position="202"/>
    </location>
</feature>
<dbReference type="RefSeq" id="WP_388010234.1">
    <property type="nucleotide sequence ID" value="NZ_JBHUEE010000011.1"/>
</dbReference>
<keyword evidence="2" id="KW-0812">Transmembrane</keyword>
<evidence type="ECO:0000313" key="4">
    <source>
        <dbReference type="Proteomes" id="UP001597277"/>
    </source>
</evidence>
<dbReference type="EMBL" id="JBHUEE010000011">
    <property type="protein sequence ID" value="MFD1719603.1"/>
    <property type="molecule type" value="Genomic_DNA"/>
</dbReference>
<evidence type="ECO:0000256" key="2">
    <source>
        <dbReference type="SAM" id="Phobius"/>
    </source>
</evidence>
<keyword evidence="2" id="KW-1133">Transmembrane helix</keyword>
<feature type="compositionally biased region" description="Low complexity" evidence="1">
    <location>
        <begin position="25"/>
        <end position="37"/>
    </location>
</feature>
<gene>
    <name evidence="3" type="ORF">ACFSE6_17295</name>
</gene>
<sequence>MSDSNNPYGQPGPQGGQPGGPAGPPQYGQQSGPPQYGDQGGMPQYGQAAGPEYGQAGYGQPGPSPAPTERPRPLDLAVKLMYAGAVIAVIDLVIALTQMDAIREMAHEQAAAQGMPEMADAMAGTSIAIGIGVGAISIALWIWMAVMNGKGKSWARILATIFGALAVIGFLFSLAQVMTGIQLVMAVIRVALAIAILVLLWNKASSAYYNAMSNKTP</sequence>
<keyword evidence="2" id="KW-0472">Membrane</keyword>